<organism evidence="6 7">
    <name type="scientific">Oncorhynchus mykiss</name>
    <name type="common">Rainbow trout</name>
    <name type="synonym">Salmo gairdneri</name>
    <dbReference type="NCBI Taxonomy" id="8022"/>
    <lineage>
        <taxon>Eukaryota</taxon>
        <taxon>Metazoa</taxon>
        <taxon>Chordata</taxon>
        <taxon>Craniata</taxon>
        <taxon>Vertebrata</taxon>
        <taxon>Euteleostomi</taxon>
        <taxon>Actinopterygii</taxon>
        <taxon>Neopterygii</taxon>
        <taxon>Teleostei</taxon>
        <taxon>Protacanthopterygii</taxon>
        <taxon>Salmoniformes</taxon>
        <taxon>Salmonidae</taxon>
        <taxon>Salmoninae</taxon>
        <taxon>Oncorhynchus</taxon>
    </lineage>
</organism>
<dbReference type="InterPro" id="IPR056345">
    <property type="entry name" value="Znf-C2H2_CIZ1"/>
</dbReference>
<reference evidence="6" key="3">
    <citation type="submission" date="2025-09" db="UniProtKB">
        <authorList>
            <consortium name="Ensembl"/>
        </authorList>
    </citation>
    <scope>IDENTIFICATION</scope>
</reference>
<evidence type="ECO:0000313" key="6">
    <source>
        <dbReference type="Ensembl" id="ENSOMYP00000027104.1"/>
    </source>
</evidence>
<evidence type="ECO:0000259" key="5">
    <source>
        <dbReference type="PROSITE" id="PS00028"/>
    </source>
</evidence>
<evidence type="ECO:0000256" key="2">
    <source>
        <dbReference type="ARBA" id="ARBA00022771"/>
    </source>
</evidence>
<feature type="signal peptide" evidence="4">
    <location>
        <begin position="1"/>
        <end position="24"/>
    </location>
</feature>
<protein>
    <recommendedName>
        <fullName evidence="5">C2H2-type domain-containing protein</fullName>
    </recommendedName>
</protein>
<feature type="chain" id="PRO_5034854739" description="C2H2-type domain-containing protein" evidence="4">
    <location>
        <begin position="25"/>
        <end position="413"/>
    </location>
</feature>
<keyword evidence="3" id="KW-0862">Zinc</keyword>
<dbReference type="PROSITE" id="PS00028">
    <property type="entry name" value="ZINC_FINGER_C2H2_1"/>
    <property type="match status" value="2"/>
</dbReference>
<keyword evidence="1" id="KW-0479">Metal-binding</keyword>
<reference evidence="6" key="1">
    <citation type="submission" date="2020-07" db="EMBL/GenBank/DDBJ databases">
        <title>A long reads based de novo assembly of the rainbow trout Arlee double haploid line genome.</title>
        <authorList>
            <person name="Gao G."/>
            <person name="Palti Y."/>
        </authorList>
    </citation>
    <scope>NUCLEOTIDE SEQUENCE [LARGE SCALE GENOMIC DNA]</scope>
</reference>
<keyword evidence="4" id="KW-0732">Signal</keyword>
<dbReference type="InterPro" id="IPR036236">
    <property type="entry name" value="Znf_C2H2_sf"/>
</dbReference>
<dbReference type="Ensembl" id="ENSOMYT00000029630.2">
    <property type="protein sequence ID" value="ENSOMYP00000027104.1"/>
    <property type="gene ID" value="ENSOMYG00000012769.2"/>
</dbReference>
<reference evidence="6" key="2">
    <citation type="submission" date="2025-08" db="UniProtKB">
        <authorList>
            <consortium name="Ensembl"/>
        </authorList>
    </citation>
    <scope>IDENTIFICATION</scope>
</reference>
<evidence type="ECO:0000256" key="4">
    <source>
        <dbReference type="SAM" id="SignalP"/>
    </source>
</evidence>
<dbReference type="GO" id="GO:0005634">
    <property type="term" value="C:nucleus"/>
    <property type="evidence" value="ECO:0007669"/>
    <property type="project" value="TreeGrafter"/>
</dbReference>
<dbReference type="SUPFAM" id="SSF57667">
    <property type="entry name" value="beta-beta-alpha zinc fingers"/>
    <property type="match status" value="2"/>
</dbReference>
<dbReference type="InterPro" id="IPR013087">
    <property type="entry name" value="Znf_C2H2_type"/>
</dbReference>
<dbReference type="PANTHER" id="PTHR15491:SF12">
    <property type="entry name" value="CDKN1A INTERACTING ZINC FINGER PROTEIN 1B ISOFORM X1-RELATED"/>
    <property type="match status" value="1"/>
</dbReference>
<dbReference type="GeneTree" id="ENSGT00440000039084"/>
<dbReference type="GO" id="GO:0003676">
    <property type="term" value="F:nucleic acid binding"/>
    <property type="evidence" value="ECO:0007669"/>
    <property type="project" value="InterPro"/>
</dbReference>
<dbReference type="InterPro" id="IPR026811">
    <property type="entry name" value="CIZ1"/>
</dbReference>
<dbReference type="InterPro" id="IPR022755">
    <property type="entry name" value="Znf_C2H2_jaz"/>
</dbReference>
<dbReference type="Proteomes" id="UP000694395">
    <property type="component" value="Chromosome 9"/>
</dbReference>
<sequence length="413" mass="46433">MCYPLLSVLTLDAVLCVGLKHVLGVGTSLKVTIQQSSESRAFSTGIEELAAATATGNPCGVGGQGEDSDRGAATDSHYCYICSNPYHNQQNFQNHMNGLEHQQRMMEIQQVSNACLVNLLPRVGDSLQGTHKWISNSRWCATCQTHFTGDLLEHRRTKEHKLSKQSSRPFCTVCTRQFRTPRKFVEHMKSREHKRNVEELQEEGESEVIEELITVDAVGCFEGEDDFEEETHEDEDSRPDQRAVPQEHVGDYEAFDSETQYGSSFVVPVAGFLCRLCHKFFYFESTARHFHCKSLIHFQNLQVLVIQVKNDCTNDCNMARDNTHPCGTSFTTIKMHPVVSTQDKAEQDNISTATQQVSEQLNSDSVLPNTSVAVHRPQSTASFWLKLWIEEHGEAVSMPKLPKVPTEPPGVWA</sequence>
<dbReference type="SMART" id="SM00451">
    <property type="entry name" value="ZnF_U1"/>
    <property type="match status" value="3"/>
</dbReference>
<dbReference type="AlphaFoldDB" id="A0A8C7PV38"/>
<evidence type="ECO:0000256" key="3">
    <source>
        <dbReference type="ARBA" id="ARBA00022833"/>
    </source>
</evidence>
<proteinExistence type="predicted"/>
<dbReference type="Pfam" id="PF12171">
    <property type="entry name" value="zf-C2H2_jaz"/>
    <property type="match status" value="1"/>
</dbReference>
<dbReference type="InterPro" id="IPR003604">
    <property type="entry name" value="Matrin/U1-like-C_Znf_C2H2"/>
</dbReference>
<accession>A0A8C7PV38</accession>
<evidence type="ECO:0000313" key="7">
    <source>
        <dbReference type="Proteomes" id="UP000694395"/>
    </source>
</evidence>
<dbReference type="SMART" id="SM00355">
    <property type="entry name" value="ZnF_C2H2"/>
    <property type="match status" value="2"/>
</dbReference>
<dbReference type="GO" id="GO:0008270">
    <property type="term" value="F:zinc ion binding"/>
    <property type="evidence" value="ECO:0007669"/>
    <property type="project" value="UniProtKB-KW"/>
</dbReference>
<dbReference type="PANTHER" id="PTHR15491">
    <property type="match status" value="1"/>
</dbReference>
<evidence type="ECO:0000256" key="1">
    <source>
        <dbReference type="ARBA" id="ARBA00022723"/>
    </source>
</evidence>
<name>A0A8C7PV38_ONCMY</name>
<gene>
    <name evidence="6" type="primary">LOC110531941</name>
</gene>
<dbReference type="Gene3D" id="3.30.160.60">
    <property type="entry name" value="Classic Zinc Finger"/>
    <property type="match status" value="1"/>
</dbReference>
<keyword evidence="2" id="KW-0863">Zinc-finger</keyword>
<feature type="domain" description="C2H2-type" evidence="5">
    <location>
        <begin position="79"/>
        <end position="101"/>
    </location>
</feature>
<dbReference type="Pfam" id="PF23330">
    <property type="entry name" value="zf-C2H2_14"/>
    <property type="match status" value="1"/>
</dbReference>
<feature type="domain" description="C2H2-type" evidence="5">
    <location>
        <begin position="171"/>
        <end position="193"/>
    </location>
</feature>
<keyword evidence="7" id="KW-1185">Reference proteome</keyword>